<name>A0A6A5YXT7_9PLEO</name>
<comment type="subcellular location">
    <subcellularLocation>
        <location evidence="1">Membrane</location>
        <topology evidence="1">Multi-pass membrane protein</topology>
    </subcellularLocation>
</comment>
<feature type="transmembrane region" description="Helical" evidence="8">
    <location>
        <begin position="123"/>
        <end position="145"/>
    </location>
</feature>
<evidence type="ECO:0000313" key="11">
    <source>
        <dbReference type="Proteomes" id="UP000799770"/>
    </source>
</evidence>
<dbReference type="Gene3D" id="1.20.1250.20">
    <property type="entry name" value="MFS general substrate transporter like domains"/>
    <property type="match status" value="1"/>
</dbReference>
<dbReference type="InterPro" id="IPR005829">
    <property type="entry name" value="Sugar_transporter_CS"/>
</dbReference>
<feature type="transmembrane region" description="Helical" evidence="8">
    <location>
        <begin position="188"/>
        <end position="210"/>
    </location>
</feature>
<dbReference type="GO" id="GO:0016020">
    <property type="term" value="C:membrane"/>
    <property type="evidence" value="ECO:0007669"/>
    <property type="project" value="UniProtKB-SubCell"/>
</dbReference>
<dbReference type="InterPro" id="IPR003663">
    <property type="entry name" value="Sugar/inositol_transpt"/>
</dbReference>
<dbReference type="InterPro" id="IPR020846">
    <property type="entry name" value="MFS_dom"/>
</dbReference>
<comment type="similarity">
    <text evidence="2 7">Belongs to the major facilitator superfamily. Sugar transporter (TC 2.A.1.1) family.</text>
</comment>
<protein>
    <submittedName>
        <fullName evidence="10">General substrate transporter</fullName>
    </submittedName>
</protein>
<dbReference type="InterPro" id="IPR050360">
    <property type="entry name" value="MFS_Sugar_Transporters"/>
</dbReference>
<organism evidence="10 11">
    <name type="scientific">Lophiotrema nucula</name>
    <dbReference type="NCBI Taxonomy" id="690887"/>
    <lineage>
        <taxon>Eukaryota</taxon>
        <taxon>Fungi</taxon>
        <taxon>Dikarya</taxon>
        <taxon>Ascomycota</taxon>
        <taxon>Pezizomycotina</taxon>
        <taxon>Dothideomycetes</taxon>
        <taxon>Pleosporomycetidae</taxon>
        <taxon>Pleosporales</taxon>
        <taxon>Lophiotremataceae</taxon>
        <taxon>Lophiotrema</taxon>
    </lineage>
</organism>
<evidence type="ECO:0000256" key="2">
    <source>
        <dbReference type="ARBA" id="ARBA00010992"/>
    </source>
</evidence>
<dbReference type="AlphaFoldDB" id="A0A6A5YXT7"/>
<feature type="transmembrane region" description="Helical" evidence="8">
    <location>
        <begin position="68"/>
        <end position="93"/>
    </location>
</feature>
<evidence type="ECO:0000256" key="5">
    <source>
        <dbReference type="ARBA" id="ARBA00022989"/>
    </source>
</evidence>
<feature type="transmembrane region" description="Helical" evidence="8">
    <location>
        <begin position="279"/>
        <end position="304"/>
    </location>
</feature>
<dbReference type="EMBL" id="ML977332">
    <property type="protein sequence ID" value="KAF2111952.1"/>
    <property type="molecule type" value="Genomic_DNA"/>
</dbReference>
<accession>A0A6A5YXT7</accession>
<evidence type="ECO:0000256" key="4">
    <source>
        <dbReference type="ARBA" id="ARBA00022692"/>
    </source>
</evidence>
<keyword evidence="11" id="KW-1185">Reference proteome</keyword>
<dbReference type="GO" id="GO:0005351">
    <property type="term" value="F:carbohydrate:proton symporter activity"/>
    <property type="evidence" value="ECO:0007669"/>
    <property type="project" value="TreeGrafter"/>
</dbReference>
<dbReference type="FunFam" id="1.20.1250.20:FF:000078">
    <property type="entry name" value="MFS maltose transporter, putative"/>
    <property type="match status" value="1"/>
</dbReference>
<evidence type="ECO:0000256" key="1">
    <source>
        <dbReference type="ARBA" id="ARBA00004141"/>
    </source>
</evidence>
<gene>
    <name evidence="10" type="ORF">BDV96DRAFT_623195</name>
</gene>
<keyword evidence="3 7" id="KW-0813">Transport</keyword>
<proteinExistence type="inferred from homology"/>
<feature type="transmembrane region" description="Helical" evidence="8">
    <location>
        <begin position="100"/>
        <end position="117"/>
    </location>
</feature>
<dbReference type="InterPro" id="IPR005828">
    <property type="entry name" value="MFS_sugar_transport-like"/>
</dbReference>
<dbReference type="Proteomes" id="UP000799770">
    <property type="component" value="Unassembled WGS sequence"/>
</dbReference>
<dbReference type="PROSITE" id="PS50850">
    <property type="entry name" value="MFS"/>
    <property type="match status" value="1"/>
</dbReference>
<feature type="transmembrane region" description="Helical" evidence="8">
    <location>
        <begin position="316"/>
        <end position="334"/>
    </location>
</feature>
<reference evidence="10" key="1">
    <citation type="journal article" date="2020" name="Stud. Mycol.">
        <title>101 Dothideomycetes genomes: a test case for predicting lifestyles and emergence of pathogens.</title>
        <authorList>
            <person name="Haridas S."/>
            <person name="Albert R."/>
            <person name="Binder M."/>
            <person name="Bloem J."/>
            <person name="Labutti K."/>
            <person name="Salamov A."/>
            <person name="Andreopoulos B."/>
            <person name="Baker S."/>
            <person name="Barry K."/>
            <person name="Bills G."/>
            <person name="Bluhm B."/>
            <person name="Cannon C."/>
            <person name="Castanera R."/>
            <person name="Culley D."/>
            <person name="Daum C."/>
            <person name="Ezra D."/>
            <person name="Gonzalez J."/>
            <person name="Henrissat B."/>
            <person name="Kuo A."/>
            <person name="Liang C."/>
            <person name="Lipzen A."/>
            <person name="Lutzoni F."/>
            <person name="Magnuson J."/>
            <person name="Mondo S."/>
            <person name="Nolan M."/>
            <person name="Ohm R."/>
            <person name="Pangilinan J."/>
            <person name="Park H.-J."/>
            <person name="Ramirez L."/>
            <person name="Alfaro M."/>
            <person name="Sun H."/>
            <person name="Tritt A."/>
            <person name="Yoshinaga Y."/>
            <person name="Zwiers L.-H."/>
            <person name="Turgeon B."/>
            <person name="Goodwin S."/>
            <person name="Spatafora J."/>
            <person name="Crous P."/>
            <person name="Grigoriev I."/>
        </authorList>
    </citation>
    <scope>NUCLEOTIDE SEQUENCE</scope>
    <source>
        <strain evidence="10">CBS 627.86</strain>
    </source>
</reference>
<dbReference type="Pfam" id="PF00083">
    <property type="entry name" value="Sugar_tr"/>
    <property type="match status" value="1"/>
</dbReference>
<feature type="transmembrane region" description="Helical" evidence="8">
    <location>
        <begin position="409"/>
        <end position="433"/>
    </location>
</feature>
<evidence type="ECO:0000256" key="6">
    <source>
        <dbReference type="ARBA" id="ARBA00023136"/>
    </source>
</evidence>
<feature type="transmembrane region" description="Helical" evidence="8">
    <location>
        <begin position="157"/>
        <end position="176"/>
    </location>
</feature>
<evidence type="ECO:0000256" key="7">
    <source>
        <dbReference type="RuleBase" id="RU003346"/>
    </source>
</evidence>
<keyword evidence="6 8" id="KW-0472">Membrane</keyword>
<sequence length="524" mass="57922">MPGTVTITESSLWANRRCLLICCIVSSANMQYGFDSAAVGALQAMPGFLKVFGYEDPTSPLGYGINSTVQQLITSLLTLGSFVSSLAAGYFATYLGRREGLWAACALNTVACFVQIFTDSAGVLYFGRLLLGFANGFLVTFSNVYTSEASPAHLRGVMVALFAYWVNIGSILGSVVDNYTKDWMDKRSYRVPLACLFIVPTFLAIGLFFVPESPRWLLHKGRDQEARRALEKLRYGAVEGEELELEWSEMIRGVEEEKKIAKTTPWQDMFRGHDLRRTLLCYGMIACQTASGVWFLIGYATYFFSIAGITKAFEYSIMNTCIGFLGVNLGMYAIRHLVGRRTILIIGATACGLCELATAIAASVNQDSVSTGKVLVAFTALFQFFYNGCVGAASYPVATEVVSSRLRAWTVGSATSLGYVLAWLTSFCSPYFINPEDLNWGAKYGYIWAGSNFCCVIFFYFFMPEMKGRSLEELDEIFEAGVPARKFKEYECKIVEEAMQDLDAQHVANAKAEGMFVESVERTA</sequence>
<dbReference type="InterPro" id="IPR036259">
    <property type="entry name" value="MFS_trans_sf"/>
</dbReference>
<dbReference type="PANTHER" id="PTHR48022:SF10">
    <property type="entry name" value="MAJOR FACILITATOR SUPERFAMILY (MFS) PROFILE DOMAIN-CONTAINING PROTEIN"/>
    <property type="match status" value="1"/>
</dbReference>
<dbReference type="OrthoDB" id="6612291at2759"/>
<feature type="domain" description="Major facilitator superfamily (MFS) profile" evidence="9">
    <location>
        <begin position="21"/>
        <end position="467"/>
    </location>
</feature>
<evidence type="ECO:0000259" key="9">
    <source>
        <dbReference type="PROSITE" id="PS50850"/>
    </source>
</evidence>
<dbReference type="PANTHER" id="PTHR48022">
    <property type="entry name" value="PLASTIDIC GLUCOSE TRANSPORTER 4"/>
    <property type="match status" value="1"/>
</dbReference>
<keyword evidence="5 8" id="KW-1133">Transmembrane helix</keyword>
<feature type="transmembrane region" description="Helical" evidence="8">
    <location>
        <begin position="374"/>
        <end position="397"/>
    </location>
</feature>
<evidence type="ECO:0000313" key="10">
    <source>
        <dbReference type="EMBL" id="KAF2111952.1"/>
    </source>
</evidence>
<feature type="transmembrane region" description="Helical" evidence="8">
    <location>
        <begin position="445"/>
        <end position="463"/>
    </location>
</feature>
<dbReference type="PROSITE" id="PS00217">
    <property type="entry name" value="SUGAR_TRANSPORT_2"/>
    <property type="match status" value="1"/>
</dbReference>
<keyword evidence="4 8" id="KW-0812">Transmembrane</keyword>
<evidence type="ECO:0000256" key="8">
    <source>
        <dbReference type="SAM" id="Phobius"/>
    </source>
</evidence>
<dbReference type="SUPFAM" id="SSF103473">
    <property type="entry name" value="MFS general substrate transporter"/>
    <property type="match status" value="1"/>
</dbReference>
<evidence type="ECO:0000256" key="3">
    <source>
        <dbReference type="ARBA" id="ARBA00022448"/>
    </source>
</evidence>
<feature type="transmembrane region" description="Helical" evidence="8">
    <location>
        <begin position="343"/>
        <end position="362"/>
    </location>
</feature>
<dbReference type="NCBIfam" id="TIGR00879">
    <property type="entry name" value="SP"/>
    <property type="match status" value="1"/>
</dbReference>